<dbReference type="InterPro" id="IPR016186">
    <property type="entry name" value="C-type_lectin-like/link_sf"/>
</dbReference>
<sequence>MLSLFLIVAVAASPLVSSSGNYRQGRALRLHVYDDKNINTNNLDIADGPKTLTACHLHCVENEKCVSYFYLSHNLTCRLHSIAFQNTSHAVDLAGSAYYQIYEDWCLPSDGHILYRPQRVCYKFYTNLKYNYNDAMAFCQGKSEELLTVRNADKHGQIIEFLKDFYKGYHVPFSEFSKFFISANNNTGELLWPDNTPVVYTDFPPGEPSHENENCVTLLHLFWFRWNDAPCDSLSDIICEHYEP</sequence>
<feature type="domain" description="C-type lectin" evidence="3">
    <location>
        <begin position="117"/>
        <end position="240"/>
    </location>
</feature>
<feature type="signal peptide" evidence="2">
    <location>
        <begin position="1"/>
        <end position="18"/>
    </location>
</feature>
<protein>
    <recommendedName>
        <fullName evidence="3">C-type lectin domain-containing protein</fullName>
    </recommendedName>
</protein>
<keyword evidence="1" id="KW-1015">Disulfide bond</keyword>
<dbReference type="PANTHER" id="PTHR22803">
    <property type="entry name" value="MANNOSE, PHOSPHOLIPASE, LECTIN RECEPTOR RELATED"/>
    <property type="match status" value="1"/>
</dbReference>
<dbReference type="SUPFAM" id="SSF56436">
    <property type="entry name" value="C-type lectin-like"/>
    <property type="match status" value="1"/>
</dbReference>
<feature type="chain" id="PRO_5042985721" description="C-type lectin domain-containing protein" evidence="2">
    <location>
        <begin position="19"/>
        <end position="244"/>
    </location>
</feature>
<dbReference type="CDD" id="cd00037">
    <property type="entry name" value="CLECT"/>
    <property type="match status" value="1"/>
</dbReference>
<evidence type="ECO:0000313" key="4">
    <source>
        <dbReference type="EMBL" id="KAK6165835.1"/>
    </source>
</evidence>
<gene>
    <name evidence="4" type="ORF">SNE40_022672</name>
</gene>
<dbReference type="SUPFAM" id="SSF57414">
    <property type="entry name" value="Hairpin loop containing domain-like"/>
    <property type="match status" value="1"/>
</dbReference>
<organism evidence="4 5">
    <name type="scientific">Patella caerulea</name>
    <name type="common">Rayed Mediterranean limpet</name>
    <dbReference type="NCBI Taxonomy" id="87958"/>
    <lineage>
        <taxon>Eukaryota</taxon>
        <taxon>Metazoa</taxon>
        <taxon>Spiralia</taxon>
        <taxon>Lophotrochozoa</taxon>
        <taxon>Mollusca</taxon>
        <taxon>Gastropoda</taxon>
        <taxon>Patellogastropoda</taxon>
        <taxon>Patelloidea</taxon>
        <taxon>Patellidae</taxon>
        <taxon>Patella</taxon>
    </lineage>
</organism>
<keyword evidence="5" id="KW-1185">Reference proteome</keyword>
<dbReference type="InterPro" id="IPR018378">
    <property type="entry name" value="C-type_lectin_CS"/>
</dbReference>
<evidence type="ECO:0000313" key="5">
    <source>
        <dbReference type="Proteomes" id="UP001347796"/>
    </source>
</evidence>
<evidence type="ECO:0000259" key="3">
    <source>
        <dbReference type="PROSITE" id="PS50041"/>
    </source>
</evidence>
<dbReference type="PROSITE" id="PS00615">
    <property type="entry name" value="C_TYPE_LECTIN_1"/>
    <property type="match status" value="1"/>
</dbReference>
<proteinExistence type="predicted"/>
<comment type="caution">
    <text evidence="4">The sequence shown here is derived from an EMBL/GenBank/DDBJ whole genome shotgun (WGS) entry which is preliminary data.</text>
</comment>
<dbReference type="Gene3D" id="3.10.100.10">
    <property type="entry name" value="Mannose-Binding Protein A, subunit A"/>
    <property type="match status" value="1"/>
</dbReference>
<reference evidence="4 5" key="1">
    <citation type="submission" date="2024-01" db="EMBL/GenBank/DDBJ databases">
        <title>The genome of the rayed Mediterranean limpet Patella caerulea (Linnaeus, 1758).</title>
        <authorList>
            <person name="Anh-Thu Weber A."/>
            <person name="Halstead-Nussloch G."/>
        </authorList>
    </citation>
    <scope>NUCLEOTIDE SEQUENCE [LARGE SCALE GENOMIC DNA]</scope>
    <source>
        <strain evidence="4">AATW-2023a</strain>
        <tissue evidence="4">Whole specimen</tissue>
    </source>
</reference>
<dbReference type="EMBL" id="JAZGQO010000021">
    <property type="protein sequence ID" value="KAK6165835.1"/>
    <property type="molecule type" value="Genomic_DNA"/>
</dbReference>
<evidence type="ECO:0000256" key="2">
    <source>
        <dbReference type="SAM" id="SignalP"/>
    </source>
</evidence>
<dbReference type="InterPro" id="IPR016187">
    <property type="entry name" value="CTDL_fold"/>
</dbReference>
<evidence type="ECO:0000256" key="1">
    <source>
        <dbReference type="ARBA" id="ARBA00023157"/>
    </source>
</evidence>
<dbReference type="Pfam" id="PF00059">
    <property type="entry name" value="Lectin_C"/>
    <property type="match status" value="1"/>
</dbReference>
<dbReference type="AlphaFoldDB" id="A0AAN8G4K1"/>
<dbReference type="Proteomes" id="UP001347796">
    <property type="component" value="Unassembled WGS sequence"/>
</dbReference>
<dbReference type="InterPro" id="IPR001304">
    <property type="entry name" value="C-type_lectin-like"/>
</dbReference>
<dbReference type="InterPro" id="IPR050111">
    <property type="entry name" value="C-type_lectin/snaclec_domain"/>
</dbReference>
<accession>A0AAN8G4K1</accession>
<dbReference type="SMART" id="SM00034">
    <property type="entry name" value="CLECT"/>
    <property type="match status" value="1"/>
</dbReference>
<keyword evidence="2" id="KW-0732">Signal</keyword>
<dbReference type="PROSITE" id="PS50041">
    <property type="entry name" value="C_TYPE_LECTIN_2"/>
    <property type="match status" value="1"/>
</dbReference>
<name>A0AAN8G4K1_PATCE</name>